<organism evidence="1">
    <name type="scientific">bioreactor metagenome</name>
    <dbReference type="NCBI Taxonomy" id="1076179"/>
    <lineage>
        <taxon>unclassified sequences</taxon>
        <taxon>metagenomes</taxon>
        <taxon>ecological metagenomes</taxon>
    </lineage>
</organism>
<gene>
    <name evidence="1" type="ORF">SDC9_206884</name>
</gene>
<reference evidence="1" key="1">
    <citation type="submission" date="2019-08" db="EMBL/GenBank/DDBJ databases">
        <authorList>
            <person name="Kucharzyk K."/>
            <person name="Murdoch R.W."/>
            <person name="Higgins S."/>
            <person name="Loffler F."/>
        </authorList>
    </citation>
    <scope>NUCLEOTIDE SEQUENCE</scope>
</reference>
<proteinExistence type="predicted"/>
<sequence length="57" mass="6229">MSDKDGRIGIIDFLVHDDTGIVLFLVAKVHQVVPVLAVVVCDVSKVPEPIENIIAKY</sequence>
<protein>
    <submittedName>
        <fullName evidence="1">Uncharacterized protein</fullName>
    </submittedName>
</protein>
<evidence type="ECO:0000313" key="1">
    <source>
        <dbReference type="EMBL" id="MPN59164.1"/>
    </source>
</evidence>
<accession>A0A645JFP2</accession>
<name>A0A645JFP2_9ZZZZ</name>
<dbReference type="AlphaFoldDB" id="A0A645JFP2"/>
<dbReference type="EMBL" id="VSSQ01132854">
    <property type="protein sequence ID" value="MPN59164.1"/>
    <property type="molecule type" value="Genomic_DNA"/>
</dbReference>
<comment type="caution">
    <text evidence="1">The sequence shown here is derived from an EMBL/GenBank/DDBJ whole genome shotgun (WGS) entry which is preliminary data.</text>
</comment>